<dbReference type="Pfam" id="PF00072">
    <property type="entry name" value="Response_reg"/>
    <property type="match status" value="1"/>
</dbReference>
<dbReference type="FunFam" id="3.40.50.2300:FF:000001">
    <property type="entry name" value="DNA-binding response regulator PhoB"/>
    <property type="match status" value="1"/>
</dbReference>
<dbReference type="EMBL" id="BJKP01000003">
    <property type="protein sequence ID" value="GEA25933.1"/>
    <property type="molecule type" value="Genomic_DNA"/>
</dbReference>
<evidence type="ECO:0000256" key="4">
    <source>
        <dbReference type="ARBA" id="ARBA00023125"/>
    </source>
</evidence>
<feature type="modified residue" description="4-aspartylphosphate" evidence="6">
    <location>
        <position position="52"/>
    </location>
</feature>
<evidence type="ECO:0000256" key="2">
    <source>
        <dbReference type="ARBA" id="ARBA00023012"/>
    </source>
</evidence>
<organism evidence="8 9">
    <name type="scientific">Microcystis aeruginosa NIES-4325</name>
    <dbReference type="NCBI Taxonomy" id="2569534"/>
    <lineage>
        <taxon>Bacteria</taxon>
        <taxon>Bacillati</taxon>
        <taxon>Cyanobacteriota</taxon>
        <taxon>Cyanophyceae</taxon>
        <taxon>Oscillatoriophycideae</taxon>
        <taxon>Chroococcales</taxon>
        <taxon>Microcystaceae</taxon>
        <taxon>Microcystis</taxon>
    </lineage>
</organism>
<dbReference type="SUPFAM" id="SSF52172">
    <property type="entry name" value="CheY-like"/>
    <property type="match status" value="1"/>
</dbReference>
<gene>
    <name evidence="8" type="primary">phoP</name>
    <name evidence="8" type="ORF">MiAbW_00472</name>
</gene>
<protein>
    <submittedName>
        <fullName evidence="8">Alkaline phosphatase synthesis transcriptional regulatory protein PhoP</fullName>
    </submittedName>
</protein>
<accession>A0A5J4F4T8</accession>
<dbReference type="Proteomes" id="UP000376575">
    <property type="component" value="Unassembled WGS sequence"/>
</dbReference>
<evidence type="ECO:0000256" key="1">
    <source>
        <dbReference type="ARBA" id="ARBA00022553"/>
    </source>
</evidence>
<dbReference type="InterPro" id="IPR001789">
    <property type="entry name" value="Sig_transdc_resp-reg_receiver"/>
</dbReference>
<evidence type="ECO:0000259" key="7">
    <source>
        <dbReference type="PROSITE" id="PS50110"/>
    </source>
</evidence>
<dbReference type="AlphaFoldDB" id="A0A5J4F4T8"/>
<keyword evidence="5" id="KW-0804">Transcription</keyword>
<dbReference type="PANTHER" id="PTHR44591">
    <property type="entry name" value="STRESS RESPONSE REGULATOR PROTEIN 1"/>
    <property type="match status" value="1"/>
</dbReference>
<dbReference type="InterPro" id="IPR050595">
    <property type="entry name" value="Bact_response_regulator"/>
</dbReference>
<keyword evidence="1 6" id="KW-0597">Phosphoprotein</keyword>
<reference evidence="8 9" key="1">
    <citation type="journal article" date="2019" name="FEMS Microbiol. Lett.">
        <title>A novel salt-tolerant genotype illuminates the sucrose gene evolution in freshwater bloom-forming cyanobacterium Microcystis aeruginosa.</title>
        <authorList>
            <person name="Tanabe Y."/>
            <person name="Yamaguchi H."/>
            <person name="Sano T."/>
            <person name="Kawachi M."/>
        </authorList>
    </citation>
    <scope>NUCLEOTIDE SEQUENCE [LARGE SCALE GENOMIC DNA]</scope>
    <source>
        <strain evidence="8 9">NIES-4325</strain>
    </source>
</reference>
<keyword evidence="3" id="KW-0805">Transcription regulation</keyword>
<proteinExistence type="predicted"/>
<dbReference type="PANTHER" id="PTHR44591:SF14">
    <property type="entry name" value="PROTEIN PILG"/>
    <property type="match status" value="1"/>
</dbReference>
<evidence type="ECO:0000256" key="3">
    <source>
        <dbReference type="ARBA" id="ARBA00023015"/>
    </source>
</evidence>
<dbReference type="SMART" id="SM00448">
    <property type="entry name" value="REC"/>
    <property type="match status" value="1"/>
</dbReference>
<dbReference type="InterPro" id="IPR011006">
    <property type="entry name" value="CheY-like_superfamily"/>
</dbReference>
<sequence length="121" mass="13790">MREILLVEDSQAQRELICDLLRNSGIKVTIATDGVEALEHIQKANPDLVVLDIVMPRMNGYEVCRRLKSDPKTQNVPVIMCSSKGEVFDRYWGMKIGADAYIVKPFEPIEFIGTIKQLLRR</sequence>
<keyword evidence="4" id="KW-0238">DNA-binding</keyword>
<evidence type="ECO:0000313" key="8">
    <source>
        <dbReference type="EMBL" id="GEA25933.1"/>
    </source>
</evidence>
<dbReference type="CDD" id="cd17574">
    <property type="entry name" value="REC_OmpR"/>
    <property type="match status" value="1"/>
</dbReference>
<feature type="domain" description="Response regulatory" evidence="7">
    <location>
        <begin position="3"/>
        <end position="119"/>
    </location>
</feature>
<dbReference type="GO" id="GO:0003677">
    <property type="term" value="F:DNA binding"/>
    <property type="evidence" value="ECO:0007669"/>
    <property type="project" value="UniProtKB-KW"/>
</dbReference>
<dbReference type="Gene3D" id="3.40.50.2300">
    <property type="match status" value="1"/>
</dbReference>
<evidence type="ECO:0000256" key="5">
    <source>
        <dbReference type="ARBA" id="ARBA00023163"/>
    </source>
</evidence>
<dbReference type="RefSeq" id="WP_151694776.1">
    <property type="nucleotide sequence ID" value="NZ_BJKP01000003.1"/>
</dbReference>
<keyword evidence="2" id="KW-0902">Two-component regulatory system</keyword>
<comment type="caution">
    <text evidence="8">The sequence shown here is derived from an EMBL/GenBank/DDBJ whole genome shotgun (WGS) entry which is preliminary data.</text>
</comment>
<evidence type="ECO:0000256" key="6">
    <source>
        <dbReference type="PROSITE-ProRule" id="PRU00169"/>
    </source>
</evidence>
<dbReference type="PROSITE" id="PS50110">
    <property type="entry name" value="RESPONSE_REGULATORY"/>
    <property type="match status" value="1"/>
</dbReference>
<evidence type="ECO:0000313" key="9">
    <source>
        <dbReference type="Proteomes" id="UP000376575"/>
    </source>
</evidence>
<name>A0A5J4F4T8_MICAE</name>
<dbReference type="GO" id="GO:0000160">
    <property type="term" value="P:phosphorelay signal transduction system"/>
    <property type="evidence" value="ECO:0007669"/>
    <property type="project" value="UniProtKB-KW"/>
</dbReference>